<protein>
    <recommendedName>
        <fullName evidence="1">Integrase zinc-binding domain-containing protein</fullName>
    </recommendedName>
</protein>
<dbReference type="Pfam" id="PF17921">
    <property type="entry name" value="Integrase_H2C2"/>
    <property type="match status" value="1"/>
</dbReference>
<evidence type="ECO:0000313" key="3">
    <source>
        <dbReference type="Proteomes" id="UP000225706"/>
    </source>
</evidence>
<feature type="domain" description="Integrase zinc-binding" evidence="1">
    <location>
        <begin position="187"/>
        <end position="237"/>
    </location>
</feature>
<evidence type="ECO:0000313" key="2">
    <source>
        <dbReference type="EMBL" id="PFX17860.1"/>
    </source>
</evidence>
<dbReference type="EMBL" id="LSMT01000445">
    <property type="protein sequence ID" value="PFX17860.1"/>
    <property type="molecule type" value="Genomic_DNA"/>
</dbReference>
<dbReference type="STRING" id="50429.A0A2B4RMX1"/>
<gene>
    <name evidence="2" type="ORF">AWC38_SpisGene17804</name>
</gene>
<accession>A0A2B4RMX1</accession>
<evidence type="ECO:0000259" key="1">
    <source>
        <dbReference type="Pfam" id="PF17921"/>
    </source>
</evidence>
<dbReference type="Gene3D" id="1.10.340.70">
    <property type="match status" value="1"/>
</dbReference>
<dbReference type="PANTHER" id="PTHR47331:SF1">
    <property type="entry name" value="GAG-LIKE PROTEIN"/>
    <property type="match status" value="1"/>
</dbReference>
<dbReference type="AlphaFoldDB" id="A0A2B4RMX1"/>
<comment type="caution">
    <text evidence="2">The sequence shown here is derived from an EMBL/GenBank/DDBJ whole genome shotgun (WGS) entry which is preliminary data.</text>
</comment>
<proteinExistence type="predicted"/>
<dbReference type="InterPro" id="IPR041588">
    <property type="entry name" value="Integrase_H2C2"/>
</dbReference>
<organism evidence="2 3">
    <name type="scientific">Stylophora pistillata</name>
    <name type="common">Smooth cauliflower coral</name>
    <dbReference type="NCBI Taxonomy" id="50429"/>
    <lineage>
        <taxon>Eukaryota</taxon>
        <taxon>Metazoa</taxon>
        <taxon>Cnidaria</taxon>
        <taxon>Anthozoa</taxon>
        <taxon>Hexacorallia</taxon>
        <taxon>Scleractinia</taxon>
        <taxon>Astrocoeniina</taxon>
        <taxon>Pocilloporidae</taxon>
        <taxon>Stylophora</taxon>
    </lineage>
</organism>
<dbReference type="OrthoDB" id="5985080at2759"/>
<dbReference type="PANTHER" id="PTHR47331">
    <property type="entry name" value="PHD-TYPE DOMAIN-CONTAINING PROTEIN"/>
    <property type="match status" value="1"/>
</dbReference>
<reference evidence="3" key="1">
    <citation type="journal article" date="2017" name="bioRxiv">
        <title>Comparative analysis of the genomes of Stylophora pistillata and Acropora digitifera provides evidence for extensive differences between species of corals.</title>
        <authorList>
            <person name="Voolstra C.R."/>
            <person name="Li Y."/>
            <person name="Liew Y.J."/>
            <person name="Baumgarten S."/>
            <person name="Zoccola D."/>
            <person name="Flot J.-F."/>
            <person name="Tambutte S."/>
            <person name="Allemand D."/>
            <person name="Aranda M."/>
        </authorList>
    </citation>
    <scope>NUCLEOTIDE SEQUENCE [LARGE SCALE GENOMIC DNA]</scope>
</reference>
<keyword evidence="3" id="KW-1185">Reference proteome</keyword>
<dbReference type="Proteomes" id="UP000225706">
    <property type="component" value="Unassembled WGS sequence"/>
</dbReference>
<sequence length="339" mass="39091">MKTEDHWPKCIGTLERISDEDPEVKKEAKAGGASRKEGPELVEEMIKLFSSWHKLKKFTAWVLRYKENLRNCGECLKNPQDQKKTKIATPILVKEMQVAERDILKYVQRKSFPEEMEILKSKETNNEMICIQPQSRTKLIKKSSAIYKLDPRLVDGLLLVSGRLRSALIPESAKHQVILPKDNHVSNLIIQYYHLASVHSGREHVLSLLQQRFWVIRANSAVRRLLSRCFSCRRRQAPVAEQKMAHLPEDRVTANKPPFTFVGLDFFGLFIAKRGRSEALRRFIGRREKPEQIRSDNGGNFVKGSKETSNAIWEWNHQNIDAYLLQHEGIITLEVKSAG</sequence>
<name>A0A2B4RMX1_STYPI</name>